<protein>
    <submittedName>
        <fullName evidence="1">Uncharacterized protein</fullName>
    </submittedName>
</protein>
<name>A0A7S1VIC7_9STRA</name>
<organism evidence="1">
    <name type="scientific">Grammatophora oceanica</name>
    <dbReference type="NCBI Taxonomy" id="210454"/>
    <lineage>
        <taxon>Eukaryota</taxon>
        <taxon>Sar</taxon>
        <taxon>Stramenopiles</taxon>
        <taxon>Ochrophyta</taxon>
        <taxon>Bacillariophyta</taxon>
        <taxon>Fragilariophyceae</taxon>
        <taxon>Fragilariophycidae</taxon>
        <taxon>Rhabdonematales</taxon>
        <taxon>Grammatophoraceae</taxon>
        <taxon>Grammatophora</taxon>
    </lineage>
</organism>
<dbReference type="EMBL" id="HBGK01041503">
    <property type="protein sequence ID" value="CAD9300957.1"/>
    <property type="molecule type" value="Transcribed_RNA"/>
</dbReference>
<dbReference type="AlphaFoldDB" id="A0A7S1VIC7"/>
<proteinExistence type="predicted"/>
<reference evidence="1" key="1">
    <citation type="submission" date="2021-01" db="EMBL/GenBank/DDBJ databases">
        <authorList>
            <person name="Corre E."/>
            <person name="Pelletier E."/>
            <person name="Niang G."/>
            <person name="Scheremetjew M."/>
            <person name="Finn R."/>
            <person name="Kale V."/>
            <person name="Holt S."/>
            <person name="Cochrane G."/>
            <person name="Meng A."/>
            <person name="Brown T."/>
            <person name="Cohen L."/>
        </authorList>
    </citation>
    <scope>NUCLEOTIDE SEQUENCE</scope>
    <source>
        <strain evidence="1">CCMP 410</strain>
    </source>
</reference>
<accession>A0A7S1VIC7</accession>
<evidence type="ECO:0000313" key="1">
    <source>
        <dbReference type="EMBL" id="CAD9300957.1"/>
    </source>
</evidence>
<gene>
    <name evidence="1" type="ORF">GOCE00092_LOCUS21693</name>
</gene>
<sequence>MFLRCVYHLSSVMNVLRIDLNLSLLSHLLSQVLVVSMESASQSSSLVCEPCCALYKDKEWHEDGNQKVWGVKLRHRLDLCSLGSSRDFFTFRLAATYEC</sequence>